<evidence type="ECO:0000313" key="3">
    <source>
        <dbReference type="Proteomes" id="UP000235584"/>
    </source>
</evidence>
<organism evidence="2 3">
    <name type="scientific">Bacteriovorax stolpii</name>
    <name type="common">Bdellovibrio stolpii</name>
    <dbReference type="NCBI Taxonomy" id="960"/>
    <lineage>
        <taxon>Bacteria</taxon>
        <taxon>Pseudomonadati</taxon>
        <taxon>Bdellovibrionota</taxon>
        <taxon>Bacteriovoracia</taxon>
        <taxon>Bacteriovoracales</taxon>
        <taxon>Bacteriovoracaceae</taxon>
        <taxon>Bacteriovorax</taxon>
    </lineage>
</organism>
<proteinExistence type="predicted"/>
<reference evidence="2 3" key="1">
    <citation type="submission" date="2018-01" db="EMBL/GenBank/DDBJ databases">
        <title>Complete genome sequence of Bacteriovorax stolpii DSM12778.</title>
        <authorList>
            <person name="Tang B."/>
            <person name="Chang J."/>
        </authorList>
    </citation>
    <scope>NUCLEOTIDE SEQUENCE [LARGE SCALE GENOMIC DNA]</scope>
    <source>
        <strain evidence="2 3">DSM 12778</strain>
    </source>
</reference>
<gene>
    <name evidence="2" type="ORF">C0V70_06355</name>
</gene>
<name>A0A2K9NQF4_BACTC</name>
<evidence type="ECO:0000256" key="1">
    <source>
        <dbReference type="SAM" id="Coils"/>
    </source>
</evidence>
<keyword evidence="1" id="KW-0175">Coiled coil</keyword>
<dbReference type="Proteomes" id="UP000235584">
    <property type="component" value="Chromosome"/>
</dbReference>
<feature type="coiled-coil region" evidence="1">
    <location>
        <begin position="87"/>
        <end position="135"/>
    </location>
</feature>
<dbReference type="EMBL" id="CP025704">
    <property type="protein sequence ID" value="AUN97738.1"/>
    <property type="molecule type" value="Genomic_DNA"/>
</dbReference>
<sequence length="138" mass="15384">MLTVLAGMGIYFVKSTDLPKDMKARSEQMRQDSLRNPVAAQKKFNFPTATTANTNALAKTTKLEDNTALKKAEEATKLLAQKRLEKIALIDKEIDTLTLTITALEQELRANNARNAEIQAEIDRHLETLARLEASKIS</sequence>
<accession>A0A2K9NQF4</accession>
<evidence type="ECO:0000313" key="2">
    <source>
        <dbReference type="EMBL" id="AUN97738.1"/>
    </source>
</evidence>
<dbReference type="AlphaFoldDB" id="A0A2K9NQF4"/>
<dbReference type="KEGG" id="bsto:C0V70_06355"/>
<keyword evidence="3" id="KW-1185">Reference proteome</keyword>
<protein>
    <submittedName>
        <fullName evidence="2">Uncharacterized protein</fullName>
    </submittedName>
</protein>